<dbReference type="Proteomes" id="UP000566819">
    <property type="component" value="Unassembled WGS sequence"/>
</dbReference>
<organism evidence="1 2">
    <name type="scientific">Cudoniella acicularis</name>
    <dbReference type="NCBI Taxonomy" id="354080"/>
    <lineage>
        <taxon>Eukaryota</taxon>
        <taxon>Fungi</taxon>
        <taxon>Dikarya</taxon>
        <taxon>Ascomycota</taxon>
        <taxon>Pezizomycotina</taxon>
        <taxon>Leotiomycetes</taxon>
        <taxon>Helotiales</taxon>
        <taxon>Tricladiaceae</taxon>
        <taxon>Cudoniella</taxon>
    </lineage>
</organism>
<proteinExistence type="predicted"/>
<dbReference type="OrthoDB" id="3560646at2759"/>
<protein>
    <recommendedName>
        <fullName evidence="3">HTH psq-type domain-containing protein</fullName>
    </recommendedName>
</protein>
<gene>
    <name evidence="1" type="ORF">G7Y89_g3400</name>
</gene>
<evidence type="ECO:0000313" key="1">
    <source>
        <dbReference type="EMBL" id="KAF4634702.1"/>
    </source>
</evidence>
<name>A0A8H4RUF1_9HELO</name>
<evidence type="ECO:0008006" key="3">
    <source>
        <dbReference type="Google" id="ProtNLM"/>
    </source>
</evidence>
<keyword evidence="2" id="KW-1185">Reference proteome</keyword>
<evidence type="ECO:0000313" key="2">
    <source>
        <dbReference type="Proteomes" id="UP000566819"/>
    </source>
</evidence>
<comment type="caution">
    <text evidence="1">The sequence shown here is derived from an EMBL/GenBank/DDBJ whole genome shotgun (WGS) entry which is preliminary data.</text>
</comment>
<sequence length="121" mass="14324">MSYEDRMQKALAELKSLPKPNYAMIARKYDLERTTLAKRAKGQTTSREQFQSESHRCLTNAQERVLINQINHLTERGIPPTSQMVKNFAEEMIGRERLFKLRYRRLLLLELHGRQNPFVTF</sequence>
<dbReference type="EMBL" id="JAAMPI010000165">
    <property type="protein sequence ID" value="KAF4634702.1"/>
    <property type="molecule type" value="Genomic_DNA"/>
</dbReference>
<dbReference type="AlphaFoldDB" id="A0A8H4RUF1"/>
<accession>A0A8H4RUF1</accession>
<reference evidence="1 2" key="1">
    <citation type="submission" date="2020-03" db="EMBL/GenBank/DDBJ databases">
        <title>Draft Genome Sequence of Cudoniella acicularis.</title>
        <authorList>
            <person name="Buettner E."/>
            <person name="Kellner H."/>
        </authorList>
    </citation>
    <scope>NUCLEOTIDE SEQUENCE [LARGE SCALE GENOMIC DNA]</scope>
    <source>
        <strain evidence="1 2">DSM 108380</strain>
    </source>
</reference>